<gene>
    <name evidence="1" type="ORF">JYA63_13815</name>
</gene>
<proteinExistence type="predicted"/>
<dbReference type="EMBL" id="JAFHKR010000039">
    <property type="protein sequence ID" value="MBN3555355.1"/>
    <property type="molecule type" value="Genomic_DNA"/>
</dbReference>
<comment type="caution">
    <text evidence="1">The sequence shown here is derived from an EMBL/GenBank/DDBJ whole genome shotgun (WGS) entry which is preliminary data.</text>
</comment>
<dbReference type="RefSeq" id="WP_205726191.1">
    <property type="nucleotide sequence ID" value="NZ_JAFHKR010000039.1"/>
</dbReference>
<evidence type="ECO:0008006" key="3">
    <source>
        <dbReference type="Google" id="ProtNLM"/>
    </source>
</evidence>
<protein>
    <recommendedName>
        <fullName evidence="3">Uracil-DNA glycosylase-like domain-containing protein</fullName>
    </recommendedName>
</protein>
<accession>A0ABS2ZTJ7</accession>
<evidence type="ECO:0000313" key="2">
    <source>
        <dbReference type="Proteomes" id="UP001296923"/>
    </source>
</evidence>
<name>A0ABS2ZTJ7_9BACL</name>
<sequence>MDIHSFFEEASARYSVQDLISEHTNMIFILESPHKEEIKSGVPLAGLSGRSMAKELFEVEDTLPMGKLLKQYINENKKTAFGIVNVCSFPLQGSAFPDRSFVTKYSEEIKVAEAVRTSSVKVFKDECRADFDQLLLQHFETRLTSLLTENTLIVPCGRFAEKYVNKLSKREKLTVIEGVPHPSYHSWSRERYQEVINKVRVEGKKRTS</sequence>
<evidence type="ECO:0000313" key="1">
    <source>
        <dbReference type="EMBL" id="MBN3555355.1"/>
    </source>
</evidence>
<keyword evidence="2" id="KW-1185">Reference proteome</keyword>
<organism evidence="1 2">
    <name type="scientific">Fictibacillus nanhaiensis</name>
    <dbReference type="NCBI Taxonomy" id="742169"/>
    <lineage>
        <taxon>Bacteria</taxon>
        <taxon>Bacillati</taxon>
        <taxon>Bacillota</taxon>
        <taxon>Bacilli</taxon>
        <taxon>Bacillales</taxon>
        <taxon>Fictibacillaceae</taxon>
        <taxon>Fictibacillus</taxon>
    </lineage>
</organism>
<reference evidence="1 2" key="1">
    <citation type="submission" date="2021-01" db="EMBL/GenBank/DDBJ databases">
        <title>Genome Sequencing of Type Strains.</title>
        <authorList>
            <person name="Lemaire J.F."/>
            <person name="Inderbitzin P."/>
            <person name="Collins S.B."/>
            <person name="Wespe N."/>
            <person name="Knight-Connoni V."/>
        </authorList>
    </citation>
    <scope>NUCLEOTIDE SEQUENCE [LARGE SCALE GENOMIC DNA]</scope>
    <source>
        <strain evidence="1 2">DSM 23009</strain>
    </source>
</reference>
<dbReference type="Proteomes" id="UP001296923">
    <property type="component" value="Unassembled WGS sequence"/>
</dbReference>